<protein>
    <submittedName>
        <fullName evidence="1">Uncharacterized protein</fullName>
    </submittedName>
</protein>
<sequence length="75" mass="8929">MNFAWENIANAERQQKILALIETTLSREEIEAMFSLEDLKKTRYFREYAEQWKKSFSLSSLFSWLGYSTRKASPL</sequence>
<evidence type="ECO:0000313" key="1">
    <source>
        <dbReference type="EMBL" id="MBR8826983.1"/>
    </source>
</evidence>
<dbReference type="Proteomes" id="UP000767446">
    <property type="component" value="Unassembled WGS sequence"/>
</dbReference>
<organism evidence="1 2">
    <name type="scientific">Gomphosphaeria aponina SAG 52.96 = DSM 107014</name>
    <dbReference type="NCBI Taxonomy" id="1521640"/>
    <lineage>
        <taxon>Bacteria</taxon>
        <taxon>Bacillati</taxon>
        <taxon>Cyanobacteriota</taxon>
        <taxon>Cyanophyceae</taxon>
        <taxon>Oscillatoriophycideae</taxon>
        <taxon>Chroococcales</taxon>
        <taxon>Gomphosphaeriaceae</taxon>
        <taxon>Gomphosphaeria</taxon>
    </lineage>
</organism>
<gene>
    <name evidence="1" type="ORF">DSM107014_03595</name>
</gene>
<reference evidence="1" key="1">
    <citation type="submission" date="2021-02" db="EMBL/GenBank/DDBJ databases">
        <title>Metagenome analyses of Stigonema ocellatum DSM 106950, Chlorogloea purpurea SAG 13.99 and Gomphosphaeria aponina DSM 107014.</title>
        <authorList>
            <person name="Marter P."/>
            <person name="Huang S."/>
        </authorList>
    </citation>
    <scope>NUCLEOTIDE SEQUENCE</scope>
    <source>
        <strain evidence="1">JP213</strain>
    </source>
</reference>
<proteinExistence type="predicted"/>
<dbReference type="AlphaFoldDB" id="A0A941GU24"/>
<evidence type="ECO:0000313" key="2">
    <source>
        <dbReference type="Proteomes" id="UP000767446"/>
    </source>
</evidence>
<dbReference type="EMBL" id="JADQBC010000016">
    <property type="protein sequence ID" value="MBR8826983.1"/>
    <property type="molecule type" value="Genomic_DNA"/>
</dbReference>
<comment type="caution">
    <text evidence="1">The sequence shown here is derived from an EMBL/GenBank/DDBJ whole genome shotgun (WGS) entry which is preliminary data.</text>
</comment>
<accession>A0A941GU24</accession>
<name>A0A941GU24_9CHRO</name>